<evidence type="ECO:0000256" key="1">
    <source>
        <dbReference type="SAM" id="MobiDB-lite"/>
    </source>
</evidence>
<evidence type="ECO:0000313" key="2">
    <source>
        <dbReference type="EMBL" id="KAF8723359.1"/>
    </source>
</evidence>
<keyword evidence="3" id="KW-1185">Reference proteome</keyword>
<organism evidence="2 3">
    <name type="scientific">Digitaria exilis</name>
    <dbReference type="NCBI Taxonomy" id="1010633"/>
    <lineage>
        <taxon>Eukaryota</taxon>
        <taxon>Viridiplantae</taxon>
        <taxon>Streptophyta</taxon>
        <taxon>Embryophyta</taxon>
        <taxon>Tracheophyta</taxon>
        <taxon>Spermatophyta</taxon>
        <taxon>Magnoliopsida</taxon>
        <taxon>Liliopsida</taxon>
        <taxon>Poales</taxon>
        <taxon>Poaceae</taxon>
        <taxon>PACMAD clade</taxon>
        <taxon>Panicoideae</taxon>
        <taxon>Panicodae</taxon>
        <taxon>Paniceae</taxon>
        <taxon>Anthephorinae</taxon>
        <taxon>Digitaria</taxon>
    </lineage>
</organism>
<dbReference type="PANTHER" id="PTHR48127:SF1">
    <property type="entry name" value="ZINC FINGER GRF-TYPE DOMAIN-CONTAINING PROTEIN"/>
    <property type="match status" value="1"/>
</dbReference>
<name>A0A835K8T2_9POAL</name>
<dbReference type="OrthoDB" id="693143at2759"/>
<accession>A0A835K8T2</accession>
<protein>
    <submittedName>
        <fullName evidence="2">Uncharacterized protein</fullName>
    </submittedName>
</protein>
<dbReference type="EMBL" id="JACEFO010001668">
    <property type="protein sequence ID" value="KAF8723359.1"/>
    <property type="molecule type" value="Genomic_DNA"/>
</dbReference>
<sequence>MTNEEKKEAARRLETPPLCHCGDPAQIHRTVKNCSFTPTFECRNRTEGGYPLCSFSEYDYGPKSYWPVDEEGSKKKEKERCIAPDRLCYCGIKSNYGVVPSELGIGDYCGHMVGDDLVSFVFYFCMFHTLLHFFDTSKVQTLCFCLQRTRKCQFEFYGEKPTVDTQIWLKKNKGIHPEVLNSYVRHRKKDTIEEARRRGLWPRSNGRKDSTGQNNVRRRSNENILRSLDPRNREVENNKKRREDASTQKFQEELMKSLKFQEELMKSLVANLPRPDEE</sequence>
<comment type="caution">
    <text evidence="2">The sequence shown here is derived from an EMBL/GenBank/DDBJ whole genome shotgun (WGS) entry which is preliminary data.</text>
</comment>
<reference evidence="2" key="1">
    <citation type="submission" date="2020-07" db="EMBL/GenBank/DDBJ databases">
        <title>Genome sequence and genetic diversity analysis of an under-domesticated orphan crop, white fonio (Digitaria exilis).</title>
        <authorList>
            <person name="Bennetzen J.L."/>
            <person name="Chen S."/>
            <person name="Ma X."/>
            <person name="Wang X."/>
            <person name="Yssel A.E.J."/>
            <person name="Chaluvadi S.R."/>
            <person name="Johnson M."/>
            <person name="Gangashetty P."/>
            <person name="Hamidou F."/>
            <person name="Sanogo M.D."/>
            <person name="Zwaenepoel A."/>
            <person name="Wallace J."/>
            <person name="Van De Peer Y."/>
            <person name="Van Deynze A."/>
        </authorList>
    </citation>
    <scope>NUCLEOTIDE SEQUENCE</scope>
    <source>
        <tissue evidence="2">Leaves</tissue>
    </source>
</reference>
<dbReference type="Proteomes" id="UP000636709">
    <property type="component" value="Unassembled WGS sequence"/>
</dbReference>
<proteinExistence type="predicted"/>
<feature type="region of interest" description="Disordered" evidence="1">
    <location>
        <begin position="195"/>
        <end position="250"/>
    </location>
</feature>
<feature type="compositionally biased region" description="Basic and acidic residues" evidence="1">
    <location>
        <begin position="228"/>
        <end position="250"/>
    </location>
</feature>
<dbReference type="PANTHER" id="PTHR48127">
    <property type="entry name" value="GRF-TYPE DOMAIN-CONTAINING PROTEIN"/>
    <property type="match status" value="1"/>
</dbReference>
<gene>
    <name evidence="2" type="ORF">HU200_021884</name>
</gene>
<evidence type="ECO:0000313" key="3">
    <source>
        <dbReference type="Proteomes" id="UP000636709"/>
    </source>
</evidence>
<dbReference type="AlphaFoldDB" id="A0A835K8T2"/>